<evidence type="ECO:0000256" key="3">
    <source>
        <dbReference type="PROSITE-ProRule" id="PRU00221"/>
    </source>
</evidence>
<reference evidence="5" key="1">
    <citation type="submission" date="2020-06" db="EMBL/GenBank/DDBJ databases">
        <title>WGS assembly of Ceratodon purpureus strain R40.</title>
        <authorList>
            <person name="Carey S.B."/>
            <person name="Jenkins J."/>
            <person name="Shu S."/>
            <person name="Lovell J.T."/>
            <person name="Sreedasyam A."/>
            <person name="Maumus F."/>
            <person name="Tiley G.P."/>
            <person name="Fernandez-Pozo N."/>
            <person name="Barry K."/>
            <person name="Chen C."/>
            <person name="Wang M."/>
            <person name="Lipzen A."/>
            <person name="Daum C."/>
            <person name="Saski C.A."/>
            <person name="Payton A.C."/>
            <person name="Mcbreen J.C."/>
            <person name="Conrad R.E."/>
            <person name="Kollar L.M."/>
            <person name="Olsson S."/>
            <person name="Huttunen S."/>
            <person name="Landis J.B."/>
            <person name="Wickett N.J."/>
            <person name="Johnson M.G."/>
            <person name="Rensing S.A."/>
            <person name="Grimwood J."/>
            <person name="Schmutz J."/>
            <person name="Mcdaniel S.F."/>
        </authorList>
    </citation>
    <scope>NUCLEOTIDE SEQUENCE</scope>
    <source>
        <strain evidence="5">R40</strain>
    </source>
</reference>
<dbReference type="AlphaFoldDB" id="A0A8T0GQG9"/>
<accession>A0A8T0GQG9</accession>
<keyword evidence="6" id="KW-1185">Reference proteome</keyword>
<dbReference type="PANTHER" id="PTHR22847:SF746">
    <property type="entry name" value="OS01G0185400 PROTEIN"/>
    <property type="match status" value="1"/>
</dbReference>
<dbReference type="PROSITE" id="PS50294">
    <property type="entry name" value="WD_REPEATS_REGION"/>
    <property type="match status" value="1"/>
</dbReference>
<dbReference type="InterPro" id="IPR036322">
    <property type="entry name" value="WD40_repeat_dom_sf"/>
</dbReference>
<organism evidence="5 6">
    <name type="scientific">Ceratodon purpureus</name>
    <name type="common">Fire moss</name>
    <name type="synonym">Dicranum purpureum</name>
    <dbReference type="NCBI Taxonomy" id="3225"/>
    <lineage>
        <taxon>Eukaryota</taxon>
        <taxon>Viridiplantae</taxon>
        <taxon>Streptophyta</taxon>
        <taxon>Embryophyta</taxon>
        <taxon>Bryophyta</taxon>
        <taxon>Bryophytina</taxon>
        <taxon>Bryopsida</taxon>
        <taxon>Dicranidae</taxon>
        <taxon>Pseudoditrichales</taxon>
        <taxon>Ditrichaceae</taxon>
        <taxon>Ceratodon</taxon>
    </lineage>
</organism>
<gene>
    <name evidence="5" type="ORF">KC19_10G181200</name>
</gene>
<name>A0A8T0GQG9_CERPU</name>
<comment type="caution">
    <text evidence="5">The sequence shown here is derived from an EMBL/GenBank/DDBJ whole genome shotgun (WGS) entry which is preliminary data.</text>
</comment>
<evidence type="ECO:0000256" key="1">
    <source>
        <dbReference type="ARBA" id="ARBA00022574"/>
    </source>
</evidence>
<dbReference type="PANTHER" id="PTHR22847">
    <property type="entry name" value="WD40 REPEAT PROTEIN"/>
    <property type="match status" value="1"/>
</dbReference>
<dbReference type="EMBL" id="CM026431">
    <property type="protein sequence ID" value="KAG0560454.1"/>
    <property type="molecule type" value="Genomic_DNA"/>
</dbReference>
<protein>
    <submittedName>
        <fullName evidence="5">Uncharacterized protein</fullName>
    </submittedName>
</protein>
<evidence type="ECO:0000313" key="6">
    <source>
        <dbReference type="Proteomes" id="UP000822688"/>
    </source>
</evidence>
<dbReference type="InterPro" id="IPR019775">
    <property type="entry name" value="WD40_repeat_CS"/>
</dbReference>
<feature type="compositionally biased region" description="Polar residues" evidence="4">
    <location>
        <begin position="49"/>
        <end position="62"/>
    </location>
</feature>
<feature type="region of interest" description="Disordered" evidence="4">
    <location>
        <begin position="1"/>
        <end position="24"/>
    </location>
</feature>
<dbReference type="PRINTS" id="PR00320">
    <property type="entry name" value="GPROTEINBRPT"/>
</dbReference>
<feature type="repeat" description="WD" evidence="3">
    <location>
        <begin position="311"/>
        <end position="345"/>
    </location>
</feature>
<evidence type="ECO:0000313" key="5">
    <source>
        <dbReference type="EMBL" id="KAG0560454.1"/>
    </source>
</evidence>
<dbReference type="PROSITE" id="PS50082">
    <property type="entry name" value="WD_REPEATS_2"/>
    <property type="match status" value="4"/>
</dbReference>
<feature type="region of interest" description="Disordered" evidence="4">
    <location>
        <begin position="539"/>
        <end position="559"/>
    </location>
</feature>
<dbReference type="Pfam" id="PF00400">
    <property type="entry name" value="WD40"/>
    <property type="match status" value="4"/>
</dbReference>
<dbReference type="Proteomes" id="UP000822688">
    <property type="component" value="Chromosome 10"/>
</dbReference>
<proteinExistence type="predicted"/>
<dbReference type="SUPFAM" id="SSF81383">
    <property type="entry name" value="F-box domain"/>
    <property type="match status" value="1"/>
</dbReference>
<dbReference type="InterPro" id="IPR001680">
    <property type="entry name" value="WD40_rpt"/>
</dbReference>
<feature type="region of interest" description="Disordered" evidence="4">
    <location>
        <begin position="42"/>
        <end position="62"/>
    </location>
</feature>
<dbReference type="SUPFAM" id="SSF50978">
    <property type="entry name" value="WD40 repeat-like"/>
    <property type="match status" value="1"/>
</dbReference>
<evidence type="ECO:0000256" key="2">
    <source>
        <dbReference type="ARBA" id="ARBA00022737"/>
    </source>
</evidence>
<feature type="repeat" description="WD" evidence="3">
    <location>
        <begin position="401"/>
        <end position="435"/>
    </location>
</feature>
<dbReference type="InterPro" id="IPR020472">
    <property type="entry name" value="WD40_PAC1"/>
</dbReference>
<feature type="compositionally biased region" description="Polar residues" evidence="4">
    <location>
        <begin position="1"/>
        <end position="19"/>
    </location>
</feature>
<dbReference type="Gene3D" id="2.130.10.10">
    <property type="entry name" value="YVTN repeat-like/Quinoprotein amine dehydrogenase"/>
    <property type="match status" value="2"/>
</dbReference>
<feature type="repeat" description="WD" evidence="3">
    <location>
        <begin position="256"/>
        <end position="302"/>
    </location>
</feature>
<sequence>MMNYKSKTMGGSTSSIRQGQDSEKLEEGAGLLHENDMAQPASEIGATHSGGSSDEMTNSTTSRYETKVTDLDLDSLVICASNLALRDLTNMAMTCQRFRDAAYSDAVWEIQCRVRWPPKQLCHGQTFQYCGGRDAYVARHTATQQLRYTDPMDVHLHLLPMLVNHLLLDDATVTIAQGPIITVWKVNPSEEGHLEAPNVSQALRDHNARVTCMRLIPVGLLGAMRNFLVGVSNILVTSSCDHTIRLWGKGRSLRTLRGHQGPVNTLADQLVGKEGSPPVLASGGTDGTVRIWSLSSSSSSSRGRSPLLATLHGLESSIKELAVAGHNPSLLISAAKDAKLRVWDVMATPSTAGVGTCVGTTKGTFDGMPVGLKSVGPICYIGTGTTVKAVDLRTMCTVATVSAHEHSVLTFAVSPSGTNICTGGSDKTAKLWDLRMIGDSPEPWAVLGNHTGPVQSLHYDSYKVITGGNADRHVHVWSAETGDEISSLDSTISSSSNDTGVSAFVASGGRLVTGTCGEDPGFVRLQDFTNCVNPLVDDSNDSSFGNSSSKFWDNTPEDA</sequence>
<keyword evidence="2" id="KW-0677">Repeat</keyword>
<dbReference type="InterPro" id="IPR015943">
    <property type="entry name" value="WD40/YVTN_repeat-like_dom_sf"/>
</dbReference>
<evidence type="ECO:0000256" key="4">
    <source>
        <dbReference type="SAM" id="MobiDB-lite"/>
    </source>
</evidence>
<feature type="repeat" description="WD" evidence="3">
    <location>
        <begin position="447"/>
        <end position="487"/>
    </location>
</feature>
<dbReference type="InterPro" id="IPR036047">
    <property type="entry name" value="F-box-like_dom_sf"/>
</dbReference>
<dbReference type="SMART" id="SM00320">
    <property type="entry name" value="WD40"/>
    <property type="match status" value="5"/>
</dbReference>
<dbReference type="PROSITE" id="PS00678">
    <property type="entry name" value="WD_REPEATS_1"/>
    <property type="match status" value="2"/>
</dbReference>
<keyword evidence="1 3" id="KW-0853">WD repeat</keyword>